<dbReference type="RefSeq" id="WP_083048346.1">
    <property type="nucleotide sequence ID" value="NZ_AP022575.1"/>
</dbReference>
<dbReference type="Proteomes" id="UP000467236">
    <property type="component" value="Chromosome"/>
</dbReference>
<accession>A0A7I7MUL0</accession>
<sequence>MQVAALLVAGSATLADGAINATRIPTTSYSVDQIPMWLTVPIVLVVHAPAGGDYNPQLFIVCKDPGGERRGAVRSMWEWPDQDNKPYKYRCFTYDLSFTIETEGEYTIGVYYDADATDPVATPIPLGISLGGPRLTPRNGAGTSF</sequence>
<reference evidence="1 2" key="1">
    <citation type="journal article" date="2019" name="Emerg. Microbes Infect.">
        <title>Comprehensive subspecies identification of 175 nontuberculous mycobacteria species based on 7547 genomic profiles.</title>
        <authorList>
            <person name="Matsumoto Y."/>
            <person name="Kinjo T."/>
            <person name="Motooka D."/>
            <person name="Nabeya D."/>
            <person name="Jung N."/>
            <person name="Uechi K."/>
            <person name="Horii T."/>
            <person name="Iida T."/>
            <person name="Fujita J."/>
            <person name="Nakamura S."/>
        </authorList>
    </citation>
    <scope>NUCLEOTIDE SEQUENCE [LARGE SCALE GENOMIC DNA]</scope>
    <source>
        <strain evidence="1 2">JCM 14233</strain>
    </source>
</reference>
<dbReference type="KEGG" id="mshj:MSHI_37410"/>
<evidence type="ECO:0000313" key="1">
    <source>
        <dbReference type="EMBL" id="BBX75835.1"/>
    </source>
</evidence>
<dbReference type="EMBL" id="AP022575">
    <property type="protein sequence ID" value="BBX75835.1"/>
    <property type="molecule type" value="Genomic_DNA"/>
</dbReference>
<keyword evidence="2" id="KW-1185">Reference proteome</keyword>
<organism evidence="1 2">
    <name type="scientific">Mycobacterium shinjukuense</name>
    <dbReference type="NCBI Taxonomy" id="398694"/>
    <lineage>
        <taxon>Bacteria</taxon>
        <taxon>Bacillati</taxon>
        <taxon>Actinomycetota</taxon>
        <taxon>Actinomycetes</taxon>
        <taxon>Mycobacteriales</taxon>
        <taxon>Mycobacteriaceae</taxon>
        <taxon>Mycobacterium</taxon>
    </lineage>
</organism>
<dbReference type="AlphaFoldDB" id="A0A7I7MUL0"/>
<gene>
    <name evidence="1" type="ORF">MSHI_37410</name>
</gene>
<dbReference type="OrthoDB" id="4719599at2"/>
<evidence type="ECO:0000313" key="2">
    <source>
        <dbReference type="Proteomes" id="UP000467236"/>
    </source>
</evidence>
<name>A0A7I7MUL0_9MYCO</name>
<protein>
    <submittedName>
        <fullName evidence="1">Uncharacterized protein</fullName>
    </submittedName>
</protein>
<proteinExistence type="predicted"/>